<dbReference type="Proteomes" id="UP000300879">
    <property type="component" value="Chromosome"/>
</dbReference>
<dbReference type="GO" id="GO:0043565">
    <property type="term" value="F:sequence-specific DNA binding"/>
    <property type="evidence" value="ECO:0007669"/>
    <property type="project" value="InterPro"/>
</dbReference>
<dbReference type="GO" id="GO:0005737">
    <property type="term" value="C:cytoplasm"/>
    <property type="evidence" value="ECO:0007669"/>
    <property type="project" value="UniProtKB-SubCell"/>
</dbReference>
<organism evidence="11 12">
    <name type="scientific">Paenibacillus algicola</name>
    <dbReference type="NCBI Taxonomy" id="2565926"/>
    <lineage>
        <taxon>Bacteria</taxon>
        <taxon>Bacillati</taxon>
        <taxon>Bacillota</taxon>
        <taxon>Bacilli</taxon>
        <taxon>Bacillales</taxon>
        <taxon>Paenibacillaceae</taxon>
        <taxon>Paenibacillus</taxon>
    </lineage>
</organism>
<evidence type="ECO:0000256" key="4">
    <source>
        <dbReference type="ARBA" id="ARBA00023012"/>
    </source>
</evidence>
<dbReference type="AlphaFoldDB" id="A0A4V1G3R5"/>
<feature type="domain" description="HTH araC/xylS-type" evidence="9">
    <location>
        <begin position="442"/>
        <end position="542"/>
    </location>
</feature>
<keyword evidence="12" id="KW-1185">Reference proteome</keyword>
<gene>
    <name evidence="11" type="ORF">E6C60_1398</name>
</gene>
<dbReference type="PROSITE" id="PS00041">
    <property type="entry name" value="HTH_ARAC_FAMILY_1"/>
    <property type="match status" value="1"/>
</dbReference>
<feature type="domain" description="Response regulatory" evidence="10">
    <location>
        <begin position="3"/>
        <end position="120"/>
    </location>
</feature>
<sequence>MIKLMVVDDEQIFRDYLCTLLPWEDYGMTIAAVAKNGQDALTQAESSMPDIALIDISMPFMDGLQLSEALKQRSPHVAIVLVTGHNEFEYARRALKLGVQDYILKPFSKEELLLTLLHIQEDILKVQEDKETHQSSRRMRREVDLNRLVSGELADPEARLSEILREQGAVPESGRFLTACIEIDNMNARWRQISDRELWKFAVMNILSETMAFSGNHIVFNGPEGRIVCIFEVGSGDGGLGSLGLSFPAPPPADYVEGCEKLKFLIRKYLKFTVTIGVGRLHQGPAEISLSYKEALLALQHKFVLGYDQVINYSTHAAVAGKSPVGLLTPSMHEALLVSMRAGNWEEVQDQLEGIFEKLESAQMTIDYVFVICMSLVSLCLSCVSENGHPIEDCFGEDFYPYSDIVTKPNMEEAKLWIIGLFHKANQYMQLHRKTKSGKIAEAAKLFIDQHYTDPDLKVEHIAASVYINSSYLRALFKKTHGMTVTDYILQKRMQHAASLLTSDRALRLSDIAEEIGYHDPAYFSRTFKKYFGYSPSEYENLPHSKSSYMRE</sequence>
<name>A0A4V1G3R5_9BACL</name>
<dbReference type="InterPro" id="IPR018060">
    <property type="entry name" value="HTH_AraC"/>
</dbReference>
<accession>A0A4V1G3R5</accession>
<keyword evidence="2" id="KW-0963">Cytoplasm</keyword>
<evidence type="ECO:0000259" key="10">
    <source>
        <dbReference type="PROSITE" id="PS50110"/>
    </source>
</evidence>
<keyword evidence="6" id="KW-0238">DNA-binding</keyword>
<dbReference type="Gene3D" id="3.40.50.2300">
    <property type="match status" value="1"/>
</dbReference>
<dbReference type="InterPro" id="IPR001789">
    <property type="entry name" value="Sig_transdc_resp-reg_receiver"/>
</dbReference>
<dbReference type="InterPro" id="IPR009057">
    <property type="entry name" value="Homeodomain-like_sf"/>
</dbReference>
<dbReference type="PANTHER" id="PTHR42713">
    <property type="entry name" value="HISTIDINE KINASE-RELATED"/>
    <property type="match status" value="1"/>
</dbReference>
<evidence type="ECO:0000256" key="3">
    <source>
        <dbReference type="ARBA" id="ARBA00022553"/>
    </source>
</evidence>
<dbReference type="PROSITE" id="PS01124">
    <property type="entry name" value="HTH_ARAC_FAMILY_2"/>
    <property type="match status" value="1"/>
</dbReference>
<keyword evidence="3 8" id="KW-0597">Phosphoprotein</keyword>
<protein>
    <submittedName>
        <fullName evidence="11">Uncharacterized protein</fullName>
    </submittedName>
</protein>
<keyword evidence="5" id="KW-0805">Transcription regulation</keyword>
<evidence type="ECO:0000259" key="9">
    <source>
        <dbReference type="PROSITE" id="PS01124"/>
    </source>
</evidence>
<dbReference type="SMART" id="SM00342">
    <property type="entry name" value="HTH_ARAC"/>
    <property type="match status" value="1"/>
</dbReference>
<dbReference type="GO" id="GO:0003700">
    <property type="term" value="F:DNA-binding transcription factor activity"/>
    <property type="evidence" value="ECO:0007669"/>
    <property type="project" value="InterPro"/>
</dbReference>
<dbReference type="SUPFAM" id="SSF46689">
    <property type="entry name" value="Homeodomain-like"/>
    <property type="match status" value="2"/>
</dbReference>
<dbReference type="InterPro" id="IPR011006">
    <property type="entry name" value="CheY-like_superfamily"/>
</dbReference>
<dbReference type="SMART" id="SM00448">
    <property type="entry name" value="REC"/>
    <property type="match status" value="1"/>
</dbReference>
<evidence type="ECO:0000256" key="7">
    <source>
        <dbReference type="ARBA" id="ARBA00023163"/>
    </source>
</evidence>
<dbReference type="InterPro" id="IPR020449">
    <property type="entry name" value="Tscrpt_reg_AraC-type_HTH"/>
</dbReference>
<dbReference type="GO" id="GO:0000160">
    <property type="term" value="P:phosphorelay signal transduction system"/>
    <property type="evidence" value="ECO:0007669"/>
    <property type="project" value="UniProtKB-KW"/>
</dbReference>
<dbReference type="EMBL" id="CP040396">
    <property type="protein sequence ID" value="QCT02114.1"/>
    <property type="molecule type" value="Genomic_DNA"/>
</dbReference>
<evidence type="ECO:0000256" key="1">
    <source>
        <dbReference type="ARBA" id="ARBA00004496"/>
    </source>
</evidence>
<keyword evidence="7" id="KW-0804">Transcription</keyword>
<evidence type="ECO:0000256" key="5">
    <source>
        <dbReference type="ARBA" id="ARBA00023015"/>
    </source>
</evidence>
<comment type="subcellular location">
    <subcellularLocation>
        <location evidence="1">Cytoplasm</location>
    </subcellularLocation>
</comment>
<proteinExistence type="predicted"/>
<keyword evidence="4" id="KW-0902">Two-component regulatory system</keyword>
<evidence type="ECO:0000256" key="6">
    <source>
        <dbReference type="ARBA" id="ARBA00023125"/>
    </source>
</evidence>
<dbReference type="Pfam" id="PF00072">
    <property type="entry name" value="Response_reg"/>
    <property type="match status" value="1"/>
</dbReference>
<evidence type="ECO:0000256" key="8">
    <source>
        <dbReference type="PROSITE-ProRule" id="PRU00169"/>
    </source>
</evidence>
<dbReference type="PANTHER" id="PTHR42713:SF3">
    <property type="entry name" value="TRANSCRIPTIONAL REGULATORY PROTEIN HPTR"/>
    <property type="match status" value="1"/>
</dbReference>
<dbReference type="SUPFAM" id="SSF52172">
    <property type="entry name" value="CheY-like"/>
    <property type="match status" value="1"/>
</dbReference>
<dbReference type="Pfam" id="PF17853">
    <property type="entry name" value="GGDEF_2"/>
    <property type="match status" value="1"/>
</dbReference>
<dbReference type="KEGG" id="palo:E6C60_1398"/>
<dbReference type="InterPro" id="IPR041522">
    <property type="entry name" value="CdaR_GGDEF"/>
</dbReference>
<dbReference type="InterPro" id="IPR018062">
    <property type="entry name" value="HTH_AraC-typ_CS"/>
</dbReference>
<dbReference type="CDD" id="cd17536">
    <property type="entry name" value="REC_YesN-like"/>
    <property type="match status" value="1"/>
</dbReference>
<reference evidence="11 12" key="1">
    <citation type="submission" date="2019-05" db="EMBL/GenBank/DDBJ databases">
        <authorList>
            <person name="Chen C."/>
        </authorList>
    </citation>
    <scope>NUCLEOTIDE SEQUENCE [LARGE SCALE GENOMIC DNA]</scope>
    <source>
        <strain evidence="11 12">HB172198</strain>
    </source>
</reference>
<evidence type="ECO:0000313" key="11">
    <source>
        <dbReference type="EMBL" id="QCT02114.1"/>
    </source>
</evidence>
<feature type="modified residue" description="4-aspartylphosphate" evidence="8">
    <location>
        <position position="55"/>
    </location>
</feature>
<evidence type="ECO:0000313" key="12">
    <source>
        <dbReference type="Proteomes" id="UP000300879"/>
    </source>
</evidence>
<dbReference type="Pfam" id="PF12833">
    <property type="entry name" value="HTH_18"/>
    <property type="match status" value="1"/>
</dbReference>
<dbReference type="InterPro" id="IPR051552">
    <property type="entry name" value="HptR"/>
</dbReference>
<dbReference type="PRINTS" id="PR00032">
    <property type="entry name" value="HTHARAC"/>
</dbReference>
<dbReference type="PROSITE" id="PS50110">
    <property type="entry name" value="RESPONSE_REGULATORY"/>
    <property type="match status" value="1"/>
</dbReference>
<dbReference type="Gene3D" id="1.10.10.60">
    <property type="entry name" value="Homeodomain-like"/>
    <property type="match status" value="2"/>
</dbReference>
<evidence type="ECO:0000256" key="2">
    <source>
        <dbReference type="ARBA" id="ARBA00022490"/>
    </source>
</evidence>